<proteinExistence type="predicted"/>
<dbReference type="Proteomes" id="UP000672032">
    <property type="component" value="Chromosome 2"/>
</dbReference>
<keyword evidence="5" id="KW-0805">Transcription regulation</keyword>
<evidence type="ECO:0000256" key="6">
    <source>
        <dbReference type="ARBA" id="ARBA00023163"/>
    </source>
</evidence>
<dbReference type="InterPro" id="IPR036236">
    <property type="entry name" value="Znf_C2H2_sf"/>
</dbReference>
<dbReference type="InterPro" id="IPR013087">
    <property type="entry name" value="Znf_C2H2_type"/>
</dbReference>
<keyword evidence="3 8" id="KW-0863">Zinc-finger</keyword>
<evidence type="ECO:0000313" key="10">
    <source>
        <dbReference type="EMBL" id="QSZ31031.1"/>
    </source>
</evidence>
<dbReference type="Pfam" id="PF12874">
    <property type="entry name" value="zf-met"/>
    <property type="match status" value="1"/>
</dbReference>
<feature type="domain" description="C2H2-type" evidence="9">
    <location>
        <begin position="139"/>
        <end position="164"/>
    </location>
</feature>
<dbReference type="AlphaFoldDB" id="A0A8A3P6K7"/>
<dbReference type="EMBL" id="CP063406">
    <property type="protein sequence ID" value="QSZ31031.1"/>
    <property type="molecule type" value="Genomic_DNA"/>
</dbReference>
<keyword evidence="7" id="KW-0539">Nucleus</keyword>
<dbReference type="GO" id="GO:0006357">
    <property type="term" value="P:regulation of transcription by RNA polymerase II"/>
    <property type="evidence" value="ECO:0007669"/>
    <property type="project" value="TreeGrafter"/>
</dbReference>
<dbReference type="Gene3D" id="3.30.160.60">
    <property type="entry name" value="Classic Zinc Finger"/>
    <property type="match status" value="2"/>
</dbReference>
<dbReference type="PANTHER" id="PTHR46179">
    <property type="entry name" value="ZINC FINGER PROTEIN"/>
    <property type="match status" value="1"/>
</dbReference>
<evidence type="ECO:0000256" key="3">
    <source>
        <dbReference type="ARBA" id="ARBA00022771"/>
    </source>
</evidence>
<gene>
    <name evidence="10" type="ORF">DSL72_000592</name>
</gene>
<dbReference type="GO" id="GO:0005634">
    <property type="term" value="C:nucleus"/>
    <property type="evidence" value="ECO:0007669"/>
    <property type="project" value="UniProtKB-SubCell"/>
</dbReference>
<sequence length="191" mass="21972">MDYSNADRYCEPCQRMFQSAHNLKQHQRSKIHMGSSMKCPFCPTKYPTASALIIHLESGTCRSGIDRARINAEIRRLDRNHVITTRQIEYPTFSASTNIASERSWNGYYYECTLCNAEFVTLMRLNAHLRSPVHDQKMYRCPGPRCGKDFRLLSGLVQHVESESCGVMRFENVQREARGGVDRMIGRMIGN</sequence>
<dbReference type="InterPro" id="IPR051061">
    <property type="entry name" value="Zinc_finger_trans_reg"/>
</dbReference>
<dbReference type="PROSITE" id="PS00028">
    <property type="entry name" value="ZINC_FINGER_C2H2_1"/>
    <property type="match status" value="2"/>
</dbReference>
<keyword evidence="11" id="KW-1185">Reference proteome</keyword>
<accession>A0A8A3P6K7</accession>
<dbReference type="PROSITE" id="PS50157">
    <property type="entry name" value="ZINC_FINGER_C2H2_2"/>
    <property type="match status" value="3"/>
</dbReference>
<dbReference type="SMART" id="SM00355">
    <property type="entry name" value="ZnF_C2H2"/>
    <property type="match status" value="4"/>
</dbReference>
<dbReference type="InterPro" id="IPR022755">
    <property type="entry name" value="Znf_C2H2_jaz"/>
</dbReference>
<dbReference type="SUPFAM" id="SSF57667">
    <property type="entry name" value="beta-beta-alpha zinc fingers"/>
    <property type="match status" value="2"/>
</dbReference>
<evidence type="ECO:0000313" key="11">
    <source>
        <dbReference type="Proteomes" id="UP000672032"/>
    </source>
</evidence>
<name>A0A8A3P6K7_9HELO</name>
<comment type="subcellular location">
    <subcellularLocation>
        <location evidence="1">Nucleus</location>
    </subcellularLocation>
</comment>
<dbReference type="Pfam" id="PF12171">
    <property type="entry name" value="zf-C2H2_jaz"/>
    <property type="match status" value="1"/>
</dbReference>
<evidence type="ECO:0000259" key="9">
    <source>
        <dbReference type="PROSITE" id="PS50157"/>
    </source>
</evidence>
<dbReference type="PANTHER" id="PTHR46179:SF13">
    <property type="entry name" value="C2H2-TYPE DOMAIN-CONTAINING PROTEIN"/>
    <property type="match status" value="1"/>
</dbReference>
<evidence type="ECO:0000256" key="2">
    <source>
        <dbReference type="ARBA" id="ARBA00022723"/>
    </source>
</evidence>
<evidence type="ECO:0000256" key="8">
    <source>
        <dbReference type="PROSITE-ProRule" id="PRU00042"/>
    </source>
</evidence>
<evidence type="ECO:0000256" key="4">
    <source>
        <dbReference type="ARBA" id="ARBA00022833"/>
    </source>
</evidence>
<organism evidence="10 11">
    <name type="scientific">Monilinia vaccinii-corymbosi</name>
    <dbReference type="NCBI Taxonomy" id="61207"/>
    <lineage>
        <taxon>Eukaryota</taxon>
        <taxon>Fungi</taxon>
        <taxon>Dikarya</taxon>
        <taxon>Ascomycota</taxon>
        <taxon>Pezizomycotina</taxon>
        <taxon>Leotiomycetes</taxon>
        <taxon>Helotiales</taxon>
        <taxon>Sclerotiniaceae</taxon>
        <taxon>Monilinia</taxon>
    </lineage>
</organism>
<keyword evidence="2" id="KW-0479">Metal-binding</keyword>
<keyword evidence="6" id="KW-0804">Transcription</keyword>
<evidence type="ECO:0000256" key="5">
    <source>
        <dbReference type="ARBA" id="ARBA00023015"/>
    </source>
</evidence>
<dbReference type="GO" id="GO:0008270">
    <property type="term" value="F:zinc ion binding"/>
    <property type="evidence" value="ECO:0007669"/>
    <property type="project" value="UniProtKB-KW"/>
</dbReference>
<protein>
    <recommendedName>
        <fullName evidence="9">C2H2-type domain-containing protein</fullName>
    </recommendedName>
</protein>
<keyword evidence="4" id="KW-0862">Zinc</keyword>
<feature type="domain" description="C2H2-type" evidence="9">
    <location>
        <begin position="110"/>
        <end position="139"/>
    </location>
</feature>
<reference evidence="10" key="1">
    <citation type="submission" date="2020-10" db="EMBL/GenBank/DDBJ databases">
        <title>Genome Sequence of Monilinia vaccinii-corymbosi Sheds Light on Mummy Berry Disease Infection of Blueberry and Mating Type.</title>
        <authorList>
            <person name="Yow A.G."/>
            <person name="Zhang Y."/>
            <person name="Bansal K."/>
            <person name="Eacker S.M."/>
            <person name="Sullivan S."/>
            <person name="Liachko I."/>
            <person name="Cubeta M.A."/>
            <person name="Rollins J.A."/>
            <person name="Ashrafi H."/>
        </authorList>
    </citation>
    <scope>NUCLEOTIDE SEQUENCE</scope>
    <source>
        <strain evidence="10">RL-1</strain>
    </source>
</reference>
<evidence type="ECO:0000256" key="1">
    <source>
        <dbReference type="ARBA" id="ARBA00004123"/>
    </source>
</evidence>
<feature type="domain" description="C2H2-type" evidence="9">
    <location>
        <begin position="8"/>
        <end position="37"/>
    </location>
</feature>
<evidence type="ECO:0000256" key="7">
    <source>
        <dbReference type="ARBA" id="ARBA00023242"/>
    </source>
</evidence>
<dbReference type="OrthoDB" id="6077919at2759"/>